<dbReference type="RefSeq" id="WP_108431136.1">
    <property type="nucleotide sequence ID" value="NZ_CP026947.1"/>
</dbReference>
<keyword evidence="1" id="KW-0812">Transmembrane</keyword>
<evidence type="ECO:0000313" key="3">
    <source>
        <dbReference type="Proteomes" id="UP000244989"/>
    </source>
</evidence>
<keyword evidence="1" id="KW-0472">Membrane</keyword>
<evidence type="ECO:0000313" key="2">
    <source>
        <dbReference type="EMBL" id="PWC01911.1"/>
    </source>
</evidence>
<feature type="transmembrane region" description="Helical" evidence="1">
    <location>
        <begin position="41"/>
        <end position="63"/>
    </location>
</feature>
<organism evidence="2 3">
    <name type="scientific">Corynebacterium yudongzhengii</name>
    <dbReference type="NCBI Taxonomy" id="2080740"/>
    <lineage>
        <taxon>Bacteria</taxon>
        <taxon>Bacillati</taxon>
        <taxon>Actinomycetota</taxon>
        <taxon>Actinomycetes</taxon>
        <taxon>Mycobacteriales</taxon>
        <taxon>Corynebacteriaceae</taxon>
        <taxon>Corynebacterium</taxon>
    </lineage>
</organism>
<protein>
    <submittedName>
        <fullName evidence="2">Uncharacterized protein</fullName>
    </submittedName>
</protein>
<dbReference type="EMBL" id="QEEZ01000007">
    <property type="protein sequence ID" value="PWC01911.1"/>
    <property type="molecule type" value="Genomic_DNA"/>
</dbReference>
<name>A0A2U1T7D1_9CORY</name>
<gene>
    <name evidence="2" type="ORF">DF222_04840</name>
</gene>
<dbReference type="AlphaFoldDB" id="A0A2U1T7D1"/>
<keyword evidence="3" id="KW-1185">Reference proteome</keyword>
<sequence>MSHDEYVAALVEREIAYANEVVAAQLHPEPEADPMSAHLPLIVAVVLIVSVSTTLASLGAVVFF</sequence>
<accession>A0A2U1T7D1</accession>
<comment type="caution">
    <text evidence="2">The sequence shown here is derived from an EMBL/GenBank/DDBJ whole genome shotgun (WGS) entry which is preliminary data.</text>
</comment>
<reference evidence="3" key="1">
    <citation type="submission" date="2018-04" db="EMBL/GenBank/DDBJ databases">
        <authorList>
            <person name="Liu S."/>
            <person name="Wang Z."/>
            <person name="Li J."/>
        </authorList>
    </citation>
    <scope>NUCLEOTIDE SEQUENCE [LARGE SCALE GENOMIC DNA]</scope>
    <source>
        <strain evidence="3">2189</strain>
    </source>
</reference>
<keyword evidence="1" id="KW-1133">Transmembrane helix</keyword>
<evidence type="ECO:0000256" key="1">
    <source>
        <dbReference type="SAM" id="Phobius"/>
    </source>
</evidence>
<dbReference type="KEGG" id="cyz:C3B44_03405"/>
<dbReference type="Proteomes" id="UP000244989">
    <property type="component" value="Unassembled WGS sequence"/>
</dbReference>
<proteinExistence type="predicted"/>